<protein>
    <recommendedName>
        <fullName evidence="4">ABC transporter permease protein</fullName>
    </recommendedName>
</protein>
<evidence type="ECO:0000313" key="2">
    <source>
        <dbReference type="EMBL" id="PIE34252.1"/>
    </source>
</evidence>
<feature type="transmembrane region" description="Helical" evidence="1">
    <location>
        <begin position="75"/>
        <end position="99"/>
    </location>
</feature>
<feature type="transmembrane region" description="Helical" evidence="1">
    <location>
        <begin position="21"/>
        <end position="40"/>
    </location>
</feature>
<name>A0A2G6KGX1_9ACTN</name>
<feature type="transmembrane region" description="Helical" evidence="1">
    <location>
        <begin position="386"/>
        <end position="411"/>
    </location>
</feature>
<gene>
    <name evidence="2" type="ORF">CSA55_01240</name>
</gene>
<feature type="transmembrane region" description="Helical" evidence="1">
    <location>
        <begin position="423"/>
        <end position="443"/>
    </location>
</feature>
<feature type="transmembrane region" description="Helical" evidence="1">
    <location>
        <begin position="189"/>
        <end position="210"/>
    </location>
</feature>
<dbReference type="EMBL" id="PDSL01000021">
    <property type="protein sequence ID" value="PIE34252.1"/>
    <property type="molecule type" value="Genomic_DNA"/>
</dbReference>
<feature type="transmembrane region" description="Helical" evidence="1">
    <location>
        <begin position="126"/>
        <end position="153"/>
    </location>
</feature>
<evidence type="ECO:0000313" key="3">
    <source>
        <dbReference type="Proteomes" id="UP000230914"/>
    </source>
</evidence>
<feature type="transmembrane region" description="Helical" evidence="1">
    <location>
        <begin position="496"/>
        <end position="517"/>
    </location>
</feature>
<dbReference type="Proteomes" id="UP000230914">
    <property type="component" value="Unassembled WGS sequence"/>
</dbReference>
<sequence length="528" mass="55956">MIPVGLGQMARVQLKTGWKVIGIWIIAVAAMMWLTAMSVADIYDTPFEIKRYADTVGSGAAVRMFNGVVAGMDTIGGIFASEFAFVAAFGTALMGLALVSRSTRREEESGRLELLLASPIGRRAPLWTAVTITFAALLLAGIGSSFFLIAYGSDPAGSVIYGLALAALGAVFAGFTAIVAQLVGHSRTVWGIGIAAIVVSYLWRGLAAVYESPLIWVVPHGWFDKVAAFGDARIWVLVMMMVVALVLAGVGIRLNALRDLSDAFIPARPARQSMSPFYRRPVGIAITVMRNSIIGFGVIAVIMLGTYGAVSQQVLDAIEQTPDLKIYFGDGGILPEVVAMFSIMGAIVSTAFLIQALGTLRREETTFRAELMLSGEVSRLQWMRSFVGVAVVGTVVITVLGGLAMSAAIQLTTGESDVALDAIWTSAVLLIPTLAFGALWLALYGVRPGWSGATWGIMGVSAVLSYMGPGLKLPDAIIDILPYRALGKIPVESIDLGRAGLIIVGIAIMAVIGFIGFRRRNIPYAQGS</sequence>
<proteinExistence type="predicted"/>
<keyword evidence="1" id="KW-1133">Transmembrane helix</keyword>
<feature type="transmembrane region" description="Helical" evidence="1">
    <location>
        <begin position="159"/>
        <end position="182"/>
    </location>
</feature>
<feature type="transmembrane region" description="Helical" evidence="1">
    <location>
        <begin position="277"/>
        <end position="304"/>
    </location>
</feature>
<reference evidence="2 3" key="1">
    <citation type="submission" date="2017-10" db="EMBL/GenBank/DDBJ databases">
        <title>Novel microbial diversity and functional potential in the marine mammal oral microbiome.</title>
        <authorList>
            <person name="Dudek N.K."/>
            <person name="Sun C.L."/>
            <person name="Burstein D."/>
            <person name="Kantor R.S."/>
            <person name="Aliaga Goltsman D.S."/>
            <person name="Bik E.M."/>
            <person name="Thomas B.C."/>
            <person name="Banfield J.F."/>
            <person name="Relman D.A."/>
        </authorList>
    </citation>
    <scope>NUCLEOTIDE SEQUENCE [LARGE SCALE GENOMIC DNA]</scope>
    <source>
        <strain evidence="2">DOLJORAL78_61_10</strain>
    </source>
</reference>
<feature type="transmembrane region" description="Helical" evidence="1">
    <location>
        <begin position="450"/>
        <end position="468"/>
    </location>
</feature>
<keyword evidence="1" id="KW-0812">Transmembrane</keyword>
<evidence type="ECO:0000256" key="1">
    <source>
        <dbReference type="SAM" id="Phobius"/>
    </source>
</evidence>
<organism evidence="2 3">
    <name type="scientific">Ilumatobacter coccineus</name>
    <dbReference type="NCBI Taxonomy" id="467094"/>
    <lineage>
        <taxon>Bacteria</taxon>
        <taxon>Bacillati</taxon>
        <taxon>Actinomycetota</taxon>
        <taxon>Acidimicrobiia</taxon>
        <taxon>Acidimicrobiales</taxon>
        <taxon>Ilumatobacteraceae</taxon>
        <taxon>Ilumatobacter</taxon>
    </lineage>
</organism>
<feature type="transmembrane region" description="Helical" evidence="1">
    <location>
        <begin position="234"/>
        <end position="256"/>
    </location>
</feature>
<feature type="transmembrane region" description="Helical" evidence="1">
    <location>
        <begin position="337"/>
        <end position="358"/>
    </location>
</feature>
<dbReference type="AlphaFoldDB" id="A0A2G6KGX1"/>
<keyword evidence="1" id="KW-0472">Membrane</keyword>
<evidence type="ECO:0008006" key="4">
    <source>
        <dbReference type="Google" id="ProtNLM"/>
    </source>
</evidence>
<accession>A0A2G6KGX1</accession>
<comment type="caution">
    <text evidence="2">The sequence shown here is derived from an EMBL/GenBank/DDBJ whole genome shotgun (WGS) entry which is preliminary data.</text>
</comment>